<dbReference type="EMBL" id="BAFC01000048">
    <property type="protein sequence ID" value="GAB38634.1"/>
    <property type="molecule type" value="Genomic_DNA"/>
</dbReference>
<dbReference type="NCBIfam" id="TIGR03971">
    <property type="entry name" value="SDR_subfam_1"/>
    <property type="match status" value="1"/>
</dbReference>
<accession>H5TYS6</accession>
<dbReference type="Gene3D" id="3.40.50.720">
    <property type="entry name" value="NAD(P)-binding Rossmann-like Domain"/>
    <property type="match status" value="1"/>
</dbReference>
<evidence type="ECO:0000259" key="5">
    <source>
        <dbReference type="SMART" id="SM00822"/>
    </source>
</evidence>
<dbReference type="PRINTS" id="PR00081">
    <property type="entry name" value="GDHRDH"/>
</dbReference>
<dbReference type="PROSITE" id="PS00061">
    <property type="entry name" value="ADH_SHORT"/>
    <property type="match status" value="1"/>
</dbReference>
<reference evidence="6 7" key="1">
    <citation type="submission" date="2012-02" db="EMBL/GenBank/DDBJ databases">
        <title>Whole genome shotgun sequence of Gordonia sputi NBRC 100414.</title>
        <authorList>
            <person name="Yoshida I."/>
            <person name="Hosoyama A."/>
            <person name="Tsuchikane K."/>
            <person name="Katsumata H."/>
            <person name="Yamazaki S."/>
            <person name="Fujita N."/>
        </authorList>
    </citation>
    <scope>NUCLEOTIDE SEQUENCE [LARGE SCALE GENOMIC DNA]</scope>
    <source>
        <strain evidence="6 7">NBRC 100414</strain>
    </source>
</reference>
<dbReference type="InterPro" id="IPR002347">
    <property type="entry name" value="SDR_fam"/>
</dbReference>
<evidence type="ECO:0000313" key="7">
    <source>
        <dbReference type="Proteomes" id="UP000005845"/>
    </source>
</evidence>
<feature type="domain" description="Ketoreductase" evidence="5">
    <location>
        <begin position="7"/>
        <end position="219"/>
    </location>
</feature>
<sequence>MTSLEGKVALITGAARGQGRQHAITLAEAGADIVAIDLCAQIPAIPYPMATASDLDETVAAVEGTGRKIAARVGDVRDLEAMSALVDDALVQFGHIDIVCANAGVYSFGPLSSLEIDPQRWSDVVGTNLTGVFNTVKVAAPSMIERGEGGSIVLTSSTAGIKGLRSMADYTASKHGVVGLMKTFANELAPHNIRVNSVHPPGVRTDMVDNPQPAAWYDENPDMANNVSGNLLPVDLVEAQDISNAVRFLASDDARFITGVQLPVDAGFTERA</sequence>
<dbReference type="SUPFAM" id="SSF51735">
    <property type="entry name" value="NAD(P)-binding Rossmann-fold domains"/>
    <property type="match status" value="1"/>
</dbReference>
<dbReference type="InterPro" id="IPR023985">
    <property type="entry name" value="SDR_subfam_1"/>
</dbReference>
<dbReference type="NCBIfam" id="NF009467">
    <property type="entry name" value="PRK12826.1-3"/>
    <property type="match status" value="1"/>
</dbReference>
<comment type="similarity">
    <text evidence="1 4">Belongs to the short-chain dehydrogenases/reductases (SDR) family.</text>
</comment>
<dbReference type="InterPro" id="IPR020904">
    <property type="entry name" value="Sc_DH/Rdtase_CS"/>
</dbReference>
<dbReference type="Pfam" id="PF00106">
    <property type="entry name" value="adh_short"/>
    <property type="match status" value="1"/>
</dbReference>
<dbReference type="PANTHER" id="PTHR24321:SF8">
    <property type="entry name" value="ESTRADIOL 17-BETA-DEHYDROGENASE 8-RELATED"/>
    <property type="match status" value="1"/>
</dbReference>
<name>H5TYS6_9ACTN</name>
<dbReference type="AlphaFoldDB" id="H5TYS6"/>
<keyword evidence="2" id="KW-0560">Oxidoreductase</keyword>
<evidence type="ECO:0000256" key="4">
    <source>
        <dbReference type="RuleBase" id="RU000363"/>
    </source>
</evidence>
<organism evidence="6 7">
    <name type="scientific">Gordonia sputi NBRC 100414</name>
    <dbReference type="NCBI Taxonomy" id="1089453"/>
    <lineage>
        <taxon>Bacteria</taxon>
        <taxon>Bacillati</taxon>
        <taxon>Actinomycetota</taxon>
        <taxon>Actinomycetes</taxon>
        <taxon>Mycobacteriales</taxon>
        <taxon>Gordoniaceae</taxon>
        <taxon>Gordonia</taxon>
    </lineage>
</organism>
<dbReference type="InterPro" id="IPR036291">
    <property type="entry name" value="NAD(P)-bd_dom_sf"/>
</dbReference>
<evidence type="ECO:0000256" key="3">
    <source>
        <dbReference type="ARBA" id="ARBA00023027"/>
    </source>
</evidence>
<dbReference type="SMART" id="SM00822">
    <property type="entry name" value="PKS_KR"/>
    <property type="match status" value="1"/>
</dbReference>
<evidence type="ECO:0000256" key="1">
    <source>
        <dbReference type="ARBA" id="ARBA00006484"/>
    </source>
</evidence>
<evidence type="ECO:0000256" key="2">
    <source>
        <dbReference type="ARBA" id="ARBA00023002"/>
    </source>
</evidence>
<dbReference type="eggNOG" id="COG1028">
    <property type="taxonomic scope" value="Bacteria"/>
</dbReference>
<comment type="caution">
    <text evidence="6">The sequence shown here is derived from an EMBL/GenBank/DDBJ whole genome shotgun (WGS) entry which is preliminary data.</text>
</comment>
<protein>
    <submittedName>
        <fullName evidence="6">Putative oxidoreductase</fullName>
    </submittedName>
</protein>
<dbReference type="PANTHER" id="PTHR24321">
    <property type="entry name" value="DEHYDROGENASES, SHORT CHAIN"/>
    <property type="match status" value="1"/>
</dbReference>
<dbReference type="GO" id="GO:0016491">
    <property type="term" value="F:oxidoreductase activity"/>
    <property type="evidence" value="ECO:0007669"/>
    <property type="project" value="UniProtKB-KW"/>
</dbReference>
<dbReference type="FunFam" id="3.40.50.720:FF:000084">
    <property type="entry name" value="Short-chain dehydrogenase reductase"/>
    <property type="match status" value="1"/>
</dbReference>
<dbReference type="Proteomes" id="UP000005845">
    <property type="component" value="Unassembled WGS sequence"/>
</dbReference>
<proteinExistence type="inferred from homology"/>
<dbReference type="RefSeq" id="WP_005204637.1">
    <property type="nucleotide sequence ID" value="NZ_BAFC01000048.1"/>
</dbReference>
<keyword evidence="7" id="KW-1185">Reference proteome</keyword>
<dbReference type="CDD" id="cd05233">
    <property type="entry name" value="SDR_c"/>
    <property type="match status" value="1"/>
</dbReference>
<dbReference type="InterPro" id="IPR057326">
    <property type="entry name" value="KR_dom"/>
</dbReference>
<keyword evidence="3" id="KW-0520">NAD</keyword>
<evidence type="ECO:0000313" key="6">
    <source>
        <dbReference type="EMBL" id="GAB38634.1"/>
    </source>
</evidence>
<gene>
    <name evidence="6" type="ORF">GOSPT_048_00140</name>
</gene>
<dbReference type="PRINTS" id="PR00080">
    <property type="entry name" value="SDRFAMILY"/>
</dbReference>